<dbReference type="SMART" id="SM00530">
    <property type="entry name" value="HTH_XRE"/>
    <property type="match status" value="1"/>
</dbReference>
<dbReference type="Gene3D" id="1.10.260.40">
    <property type="entry name" value="lambda repressor-like DNA-binding domains"/>
    <property type="match status" value="1"/>
</dbReference>
<feature type="domain" description="HTH cro/C1-type" evidence="2">
    <location>
        <begin position="59"/>
        <end position="113"/>
    </location>
</feature>
<dbReference type="PROSITE" id="PS50943">
    <property type="entry name" value="HTH_CROC1"/>
    <property type="match status" value="1"/>
</dbReference>
<accession>A0A7X3MV30</accession>
<dbReference type="Proteomes" id="UP000436483">
    <property type="component" value="Unassembled WGS sequence"/>
</dbReference>
<dbReference type="PANTHER" id="PTHR46797">
    <property type="entry name" value="HTH-TYPE TRANSCRIPTIONAL REGULATOR"/>
    <property type="match status" value="1"/>
</dbReference>
<gene>
    <name evidence="3" type="ORF">GR328_19415</name>
</gene>
<evidence type="ECO:0000313" key="3">
    <source>
        <dbReference type="EMBL" id="MXQ13588.1"/>
    </source>
</evidence>
<reference evidence="3 4" key="1">
    <citation type="submission" date="2019-12" db="EMBL/GenBank/DDBJ databases">
        <authorList>
            <person name="Yuan C.-G."/>
        </authorList>
    </citation>
    <scope>NUCLEOTIDE SEQUENCE [LARGE SCALE GENOMIC DNA]</scope>
    <source>
        <strain evidence="3 4">KCTC 23863</strain>
    </source>
</reference>
<dbReference type="AlphaFoldDB" id="A0A7X3MV30"/>
<dbReference type="SUPFAM" id="SSF51182">
    <property type="entry name" value="RmlC-like cupins"/>
    <property type="match status" value="1"/>
</dbReference>
<dbReference type="RefSeq" id="WP_160886720.1">
    <property type="nucleotide sequence ID" value="NZ_WURB01000018.1"/>
</dbReference>
<protein>
    <submittedName>
        <fullName evidence="3">Cupin domain-containing protein</fullName>
    </submittedName>
</protein>
<dbReference type="InterPro" id="IPR014710">
    <property type="entry name" value="RmlC-like_jellyroll"/>
</dbReference>
<dbReference type="InterPro" id="IPR013096">
    <property type="entry name" value="Cupin_2"/>
</dbReference>
<dbReference type="InterPro" id="IPR011051">
    <property type="entry name" value="RmlC_Cupin_sf"/>
</dbReference>
<keyword evidence="1" id="KW-0238">DNA-binding</keyword>
<proteinExistence type="predicted"/>
<dbReference type="CDD" id="cd02209">
    <property type="entry name" value="cupin_XRE_C"/>
    <property type="match status" value="1"/>
</dbReference>
<dbReference type="PANTHER" id="PTHR46797:SF2">
    <property type="entry name" value="TRANSCRIPTIONAL REGULATOR"/>
    <property type="match status" value="1"/>
</dbReference>
<comment type="caution">
    <text evidence="3">The sequence shown here is derived from an EMBL/GenBank/DDBJ whole genome shotgun (WGS) entry which is preliminary data.</text>
</comment>
<reference evidence="3 4" key="2">
    <citation type="submission" date="2020-01" db="EMBL/GenBank/DDBJ databases">
        <title>Microvirga sp. nov., an arsenate reduction bacterium isolated from Tibet hotspring sediments.</title>
        <authorList>
            <person name="Xian W.-D."/>
            <person name="Li W.-J."/>
        </authorList>
    </citation>
    <scope>NUCLEOTIDE SEQUENCE [LARGE SCALE GENOMIC DNA]</scope>
    <source>
        <strain evidence="3 4">KCTC 23863</strain>
    </source>
</reference>
<dbReference type="InterPro" id="IPR001387">
    <property type="entry name" value="Cro/C1-type_HTH"/>
</dbReference>
<dbReference type="SUPFAM" id="SSF47413">
    <property type="entry name" value="lambda repressor-like DNA-binding domains"/>
    <property type="match status" value="1"/>
</dbReference>
<organism evidence="3 4">
    <name type="scientific">Microvirga makkahensis</name>
    <dbReference type="NCBI Taxonomy" id="1128670"/>
    <lineage>
        <taxon>Bacteria</taxon>
        <taxon>Pseudomonadati</taxon>
        <taxon>Pseudomonadota</taxon>
        <taxon>Alphaproteobacteria</taxon>
        <taxon>Hyphomicrobiales</taxon>
        <taxon>Methylobacteriaceae</taxon>
        <taxon>Microvirga</taxon>
    </lineage>
</organism>
<dbReference type="GO" id="GO:0005829">
    <property type="term" value="C:cytosol"/>
    <property type="evidence" value="ECO:0007669"/>
    <property type="project" value="TreeGrafter"/>
</dbReference>
<dbReference type="GO" id="GO:0003677">
    <property type="term" value="F:DNA binding"/>
    <property type="evidence" value="ECO:0007669"/>
    <property type="project" value="UniProtKB-KW"/>
</dbReference>
<evidence type="ECO:0000313" key="4">
    <source>
        <dbReference type="Proteomes" id="UP000436483"/>
    </source>
</evidence>
<dbReference type="InterPro" id="IPR010982">
    <property type="entry name" value="Lambda_DNA-bd_dom_sf"/>
</dbReference>
<dbReference type="CDD" id="cd00093">
    <property type="entry name" value="HTH_XRE"/>
    <property type="match status" value="1"/>
</dbReference>
<dbReference type="Gene3D" id="2.60.120.10">
    <property type="entry name" value="Jelly Rolls"/>
    <property type="match status" value="1"/>
</dbReference>
<evidence type="ECO:0000259" key="2">
    <source>
        <dbReference type="PROSITE" id="PS50943"/>
    </source>
</evidence>
<dbReference type="EMBL" id="WURB01000018">
    <property type="protein sequence ID" value="MXQ13588.1"/>
    <property type="molecule type" value="Genomic_DNA"/>
</dbReference>
<dbReference type="OrthoDB" id="9814751at2"/>
<sequence>MKIIKNPATGDCAAPRLEVWLMFNILDLRTMPLTAKPRPGSDFEAELPDDQSQGIGRRLRRLRTERKLTIAELAAKAGVSSGIISQIERGASSPSISTLVKINSALGVNLWQFFEDAPSPSSDKLHFVRRKDNRPRIVAGKMHLTKELLSPSSSENLRFMILTLPPGAESEEMLSGPGDKGGYVMSGRVELTVGNEVAELFEGDSFQFKSTLPHKLENRHDAEAKLIWIINIQDKHL</sequence>
<evidence type="ECO:0000256" key="1">
    <source>
        <dbReference type="ARBA" id="ARBA00023125"/>
    </source>
</evidence>
<dbReference type="GO" id="GO:0003700">
    <property type="term" value="F:DNA-binding transcription factor activity"/>
    <property type="evidence" value="ECO:0007669"/>
    <property type="project" value="TreeGrafter"/>
</dbReference>
<keyword evidence="4" id="KW-1185">Reference proteome</keyword>
<name>A0A7X3MV30_9HYPH</name>
<dbReference type="InterPro" id="IPR050807">
    <property type="entry name" value="TransReg_Diox_bact_type"/>
</dbReference>
<dbReference type="Pfam" id="PF01381">
    <property type="entry name" value="HTH_3"/>
    <property type="match status" value="1"/>
</dbReference>
<dbReference type="Pfam" id="PF07883">
    <property type="entry name" value="Cupin_2"/>
    <property type="match status" value="1"/>
</dbReference>